<evidence type="ECO:0000313" key="2">
    <source>
        <dbReference type="Proteomes" id="UP001359559"/>
    </source>
</evidence>
<dbReference type="AlphaFoldDB" id="A0AAN9I4U9"/>
<reference evidence="1 2" key="1">
    <citation type="submission" date="2024-01" db="EMBL/GenBank/DDBJ databases">
        <title>The genomes of 5 underutilized Papilionoideae crops provide insights into root nodulation and disease resistance.</title>
        <authorList>
            <person name="Yuan L."/>
        </authorList>
    </citation>
    <scope>NUCLEOTIDE SEQUENCE [LARGE SCALE GENOMIC DNA]</scope>
    <source>
        <strain evidence="1">LY-2023</strain>
        <tissue evidence="1">Leaf</tissue>
    </source>
</reference>
<accession>A0AAN9I4U9</accession>
<evidence type="ECO:0000313" key="1">
    <source>
        <dbReference type="EMBL" id="KAK7265104.1"/>
    </source>
</evidence>
<keyword evidence="2" id="KW-1185">Reference proteome</keyword>
<dbReference type="EMBL" id="JAYKXN010000008">
    <property type="protein sequence ID" value="KAK7265104.1"/>
    <property type="molecule type" value="Genomic_DNA"/>
</dbReference>
<proteinExistence type="predicted"/>
<gene>
    <name evidence="1" type="ORF">RJT34_32720</name>
</gene>
<name>A0AAN9I4U9_CLITE</name>
<protein>
    <submittedName>
        <fullName evidence="1">Uncharacterized protein</fullName>
    </submittedName>
</protein>
<organism evidence="1 2">
    <name type="scientific">Clitoria ternatea</name>
    <name type="common">Butterfly pea</name>
    <dbReference type="NCBI Taxonomy" id="43366"/>
    <lineage>
        <taxon>Eukaryota</taxon>
        <taxon>Viridiplantae</taxon>
        <taxon>Streptophyta</taxon>
        <taxon>Embryophyta</taxon>
        <taxon>Tracheophyta</taxon>
        <taxon>Spermatophyta</taxon>
        <taxon>Magnoliopsida</taxon>
        <taxon>eudicotyledons</taxon>
        <taxon>Gunneridae</taxon>
        <taxon>Pentapetalae</taxon>
        <taxon>rosids</taxon>
        <taxon>fabids</taxon>
        <taxon>Fabales</taxon>
        <taxon>Fabaceae</taxon>
        <taxon>Papilionoideae</taxon>
        <taxon>50 kb inversion clade</taxon>
        <taxon>NPAAA clade</taxon>
        <taxon>indigoferoid/millettioid clade</taxon>
        <taxon>Phaseoleae</taxon>
        <taxon>Clitoria</taxon>
    </lineage>
</organism>
<dbReference type="Proteomes" id="UP001359559">
    <property type="component" value="Unassembled WGS sequence"/>
</dbReference>
<sequence length="83" mass="9295">MGALSDLCYFTEAAIGGHTRVRVENRQMKRKSDIKCKVTKAYVATVFLAKRIKLATIIQLKTSLSVTGELGMQRDEKPLVRPN</sequence>
<comment type="caution">
    <text evidence="1">The sequence shown here is derived from an EMBL/GenBank/DDBJ whole genome shotgun (WGS) entry which is preliminary data.</text>
</comment>